<keyword evidence="1" id="KW-0472">Membrane</keyword>
<evidence type="ECO:0000256" key="1">
    <source>
        <dbReference type="SAM" id="Phobius"/>
    </source>
</evidence>
<keyword evidence="1" id="KW-1133">Transmembrane helix</keyword>
<dbReference type="InterPro" id="IPR000719">
    <property type="entry name" value="Prot_kinase_dom"/>
</dbReference>
<sequence length="402" mass="46829">MGAFPQRPTWRSHRSRYFLRYRIVPIVILILFLQQQYLFYSYRDALLAKYSPTYFSSDFEQFLSQFGEFNPESKHLQNALLANRQEWKILGSGREGNIYTYHNSVIKTFKKEQSPLRNCVDIQAGLRWPSEIPASLHFGPRTTDQKDNAIATNTSTAPLEFLPVQAYFEATSHSASLPEWHLVTPLVPGGNLNELSKRIRNRQNPPSFRDLDAQYRPTFHRLLKTLDSMHRDGYCHDDIKPTNLFNRDDTTWIIGDLGNVRHVTHPYHTTRIWRENRQLTDCRANDAVRALKTYFQFLCEAASDPEIFDSEFFGREEPLSVLYWTTMIDSASMSARRLRSLSFSEAPSQTRRLDVQPDRLSFLPVRMFRRKAVDNAIGTGLNDSPARFWSMSWLFGPPEIRC</sequence>
<dbReference type="AlphaFoldDB" id="A0A6A6RUL8"/>
<dbReference type="Proteomes" id="UP000799753">
    <property type="component" value="Unassembled WGS sequence"/>
</dbReference>
<evidence type="ECO:0000313" key="4">
    <source>
        <dbReference type="Proteomes" id="UP000799753"/>
    </source>
</evidence>
<dbReference type="Gene3D" id="1.10.510.10">
    <property type="entry name" value="Transferase(Phosphotransferase) domain 1"/>
    <property type="match status" value="1"/>
</dbReference>
<dbReference type="PROSITE" id="PS50011">
    <property type="entry name" value="PROTEIN_KINASE_DOM"/>
    <property type="match status" value="1"/>
</dbReference>
<dbReference type="EMBL" id="MU006788">
    <property type="protein sequence ID" value="KAF2638877.1"/>
    <property type="molecule type" value="Genomic_DNA"/>
</dbReference>
<dbReference type="InterPro" id="IPR011009">
    <property type="entry name" value="Kinase-like_dom_sf"/>
</dbReference>
<evidence type="ECO:0000313" key="3">
    <source>
        <dbReference type="EMBL" id="KAF2638877.1"/>
    </source>
</evidence>
<protein>
    <recommendedName>
        <fullName evidence="2">Protein kinase domain-containing protein</fullName>
    </recommendedName>
</protein>
<accession>A0A6A6RUL8</accession>
<proteinExistence type="predicted"/>
<feature type="transmembrane region" description="Helical" evidence="1">
    <location>
        <begin position="21"/>
        <end position="40"/>
    </location>
</feature>
<dbReference type="OrthoDB" id="5337378at2759"/>
<reference evidence="3" key="1">
    <citation type="journal article" date="2020" name="Stud. Mycol.">
        <title>101 Dothideomycetes genomes: a test case for predicting lifestyles and emergence of pathogens.</title>
        <authorList>
            <person name="Haridas S."/>
            <person name="Albert R."/>
            <person name="Binder M."/>
            <person name="Bloem J."/>
            <person name="Labutti K."/>
            <person name="Salamov A."/>
            <person name="Andreopoulos B."/>
            <person name="Baker S."/>
            <person name="Barry K."/>
            <person name="Bills G."/>
            <person name="Bluhm B."/>
            <person name="Cannon C."/>
            <person name="Castanera R."/>
            <person name="Culley D."/>
            <person name="Daum C."/>
            <person name="Ezra D."/>
            <person name="Gonzalez J."/>
            <person name="Henrissat B."/>
            <person name="Kuo A."/>
            <person name="Liang C."/>
            <person name="Lipzen A."/>
            <person name="Lutzoni F."/>
            <person name="Magnuson J."/>
            <person name="Mondo S."/>
            <person name="Nolan M."/>
            <person name="Ohm R."/>
            <person name="Pangilinan J."/>
            <person name="Park H.-J."/>
            <person name="Ramirez L."/>
            <person name="Alfaro M."/>
            <person name="Sun H."/>
            <person name="Tritt A."/>
            <person name="Yoshinaga Y."/>
            <person name="Zwiers L.-H."/>
            <person name="Turgeon B."/>
            <person name="Goodwin S."/>
            <person name="Spatafora J."/>
            <person name="Crous P."/>
            <person name="Grigoriev I."/>
        </authorList>
    </citation>
    <scope>NUCLEOTIDE SEQUENCE</scope>
    <source>
        <strain evidence="3">CBS 473.64</strain>
    </source>
</reference>
<organism evidence="3 4">
    <name type="scientific">Massarina eburnea CBS 473.64</name>
    <dbReference type="NCBI Taxonomy" id="1395130"/>
    <lineage>
        <taxon>Eukaryota</taxon>
        <taxon>Fungi</taxon>
        <taxon>Dikarya</taxon>
        <taxon>Ascomycota</taxon>
        <taxon>Pezizomycotina</taxon>
        <taxon>Dothideomycetes</taxon>
        <taxon>Pleosporomycetidae</taxon>
        <taxon>Pleosporales</taxon>
        <taxon>Massarineae</taxon>
        <taxon>Massarinaceae</taxon>
        <taxon>Massarina</taxon>
    </lineage>
</organism>
<keyword evidence="4" id="KW-1185">Reference proteome</keyword>
<dbReference type="SUPFAM" id="SSF56112">
    <property type="entry name" value="Protein kinase-like (PK-like)"/>
    <property type="match status" value="1"/>
</dbReference>
<feature type="domain" description="Protein kinase" evidence="2">
    <location>
        <begin position="84"/>
        <end position="400"/>
    </location>
</feature>
<name>A0A6A6RUL8_9PLEO</name>
<evidence type="ECO:0000259" key="2">
    <source>
        <dbReference type="PROSITE" id="PS50011"/>
    </source>
</evidence>
<dbReference type="GO" id="GO:0005524">
    <property type="term" value="F:ATP binding"/>
    <property type="evidence" value="ECO:0007669"/>
    <property type="project" value="InterPro"/>
</dbReference>
<dbReference type="GO" id="GO:0004672">
    <property type="term" value="F:protein kinase activity"/>
    <property type="evidence" value="ECO:0007669"/>
    <property type="project" value="InterPro"/>
</dbReference>
<gene>
    <name evidence="3" type="ORF">P280DRAFT_470894</name>
</gene>
<keyword evidence="1" id="KW-0812">Transmembrane</keyword>